<keyword evidence="1" id="KW-0663">Pyridoxal phosphate</keyword>
<dbReference type="Gene3D" id="3.40.640.10">
    <property type="entry name" value="Type I PLP-dependent aspartate aminotransferase-like (Major domain)"/>
    <property type="match status" value="1"/>
</dbReference>
<dbReference type="Pfam" id="PF00155">
    <property type="entry name" value="Aminotran_1_2"/>
    <property type="match status" value="1"/>
</dbReference>
<gene>
    <name evidence="4" type="primary">ALKBH3</name>
</gene>
<evidence type="ECO:0000313" key="4">
    <source>
        <dbReference type="Ensembl" id="ENSSSCP00025004013.1"/>
    </source>
</evidence>
<dbReference type="InterPro" id="IPR015422">
    <property type="entry name" value="PyrdxlP-dep_Trfase_small"/>
</dbReference>
<organism evidence="4 5">
    <name type="scientific">Sus scrofa</name>
    <name type="common">Pig</name>
    <dbReference type="NCBI Taxonomy" id="9823"/>
    <lineage>
        <taxon>Eukaryota</taxon>
        <taxon>Metazoa</taxon>
        <taxon>Chordata</taxon>
        <taxon>Craniata</taxon>
        <taxon>Vertebrata</taxon>
        <taxon>Euteleostomi</taxon>
        <taxon>Mammalia</taxon>
        <taxon>Eutheria</taxon>
        <taxon>Laurasiatheria</taxon>
        <taxon>Artiodactyla</taxon>
        <taxon>Suina</taxon>
        <taxon>Suidae</taxon>
        <taxon>Sus</taxon>
    </lineage>
</organism>
<name>A0A8D0QMR6_PIG</name>
<dbReference type="Proteomes" id="UP000694727">
    <property type="component" value="Unplaced"/>
</dbReference>
<dbReference type="PRINTS" id="PR00753">
    <property type="entry name" value="ACCSYNTHASE"/>
</dbReference>
<dbReference type="InterPro" id="IPR015424">
    <property type="entry name" value="PyrdxlP-dep_Trfase"/>
</dbReference>
<dbReference type="PANTHER" id="PTHR43795">
    <property type="entry name" value="BIFUNCTIONAL ASPARTATE AMINOTRANSFERASE AND GLUTAMATE/ASPARTATE-PREPHENATE AMINOTRANSFERASE-RELATED"/>
    <property type="match status" value="1"/>
</dbReference>
<dbReference type="Ensembl" id="ENSSSCT00025010053.1">
    <property type="protein sequence ID" value="ENSSSCP00025004013.1"/>
    <property type="gene ID" value="ENSSSCG00025007546.1"/>
</dbReference>
<accession>A0A8D0QMR6</accession>
<dbReference type="GO" id="GO:0030170">
    <property type="term" value="F:pyridoxal phosphate binding"/>
    <property type="evidence" value="ECO:0007669"/>
    <property type="project" value="InterPro"/>
</dbReference>
<dbReference type="AlphaFoldDB" id="A0A8D0QMR6"/>
<evidence type="ECO:0000256" key="1">
    <source>
        <dbReference type="ARBA" id="ARBA00022898"/>
    </source>
</evidence>
<sequence>MSNPSDISPTPCGQTGDQTLRNHSIYTQLMETVLSFMKLMTGDQQQDPALEEQKDSQASREQEALVGHLMIQTVKHLQSGVTGGHKFQLPCPSMHSRDNVRGGQQAQSSRKTCRDTFISSDLSSRGLDISSLYHSSFQDYNTYQGNKYDKKNNTLGFINLGTSENKLCIDLLTERLRPSDMNYVDDNLLQYPDWRGQPFLRKEVAQFLTTYCKAPAHLDPENVVVLNSCSSVLSSLAMVLCDPGEAFLVPTPFSSGFIFSACLYAKVELLPVHLDSWVSGANTSPFQLSVGKLEQVLFEAKMEGKKVRGLLLTNPQNPLGDVYSRDSLMDYLEFAKRYHLHVIIDEIYMLTVFDEAITFHSVLSIESLPDPSKTHVIWGTSKDFGISGLCFGALYTFNKAVASAVSSFGSLHSISSIAQYKLRQLLQDREWLDSTYLPINHFRLRTAHKYITNELKALNVPFLNRGSGLFVWINLRKYLHPCTFEEELLLHRHFLDKKLILSPGKSFMCKDPGWFRLVFADNHLLLRSAMHRFHQVLLEQERNWTRRQLEDAIEEDLLTSNTAAATNLKG</sequence>
<evidence type="ECO:0000313" key="5">
    <source>
        <dbReference type="Proteomes" id="UP000694727"/>
    </source>
</evidence>
<proteinExistence type="predicted"/>
<protein>
    <submittedName>
        <fullName evidence="4">AlkB homolog 3, alpha-ketoglutarate dependent dioxygenase</fullName>
    </submittedName>
</protein>
<dbReference type="InterPro" id="IPR050478">
    <property type="entry name" value="Ethylene_sulfur-biosynth"/>
</dbReference>
<feature type="region of interest" description="Disordered" evidence="2">
    <location>
        <begin position="88"/>
        <end position="112"/>
    </location>
</feature>
<evidence type="ECO:0000256" key="2">
    <source>
        <dbReference type="SAM" id="MobiDB-lite"/>
    </source>
</evidence>
<dbReference type="CDD" id="cd00609">
    <property type="entry name" value="AAT_like"/>
    <property type="match status" value="1"/>
</dbReference>
<reference evidence="4" key="1">
    <citation type="submission" date="2025-08" db="UniProtKB">
        <authorList>
            <consortium name="Ensembl"/>
        </authorList>
    </citation>
    <scope>IDENTIFICATION</scope>
</reference>
<dbReference type="PANTHER" id="PTHR43795:SF1">
    <property type="entry name" value="INACTIVE 1-AMINOCYCLOPROPANE-1-CARBOXYLATE SYNTHASE-LIKE PROTEIN 2-RELATED"/>
    <property type="match status" value="1"/>
</dbReference>
<dbReference type="InterPro" id="IPR015421">
    <property type="entry name" value="PyrdxlP-dep_Trfase_major"/>
</dbReference>
<evidence type="ECO:0000259" key="3">
    <source>
        <dbReference type="Pfam" id="PF00155"/>
    </source>
</evidence>
<dbReference type="InterPro" id="IPR004839">
    <property type="entry name" value="Aminotransferase_I/II_large"/>
</dbReference>
<dbReference type="Gene3D" id="3.90.1150.10">
    <property type="entry name" value="Aspartate Aminotransferase, domain 1"/>
    <property type="match status" value="1"/>
</dbReference>
<dbReference type="SUPFAM" id="SSF53383">
    <property type="entry name" value="PLP-dependent transferases"/>
    <property type="match status" value="1"/>
</dbReference>
<feature type="domain" description="Aminotransferase class I/classII large" evidence="3">
    <location>
        <begin position="177"/>
        <end position="520"/>
    </location>
</feature>